<dbReference type="Proteomes" id="UP001286456">
    <property type="component" value="Unassembled WGS sequence"/>
</dbReference>
<evidence type="ECO:0000313" key="2">
    <source>
        <dbReference type="EMBL" id="KAK3317616.1"/>
    </source>
</evidence>
<comment type="caution">
    <text evidence="2">The sequence shown here is derived from an EMBL/GenBank/DDBJ whole genome shotgun (WGS) entry which is preliminary data.</text>
</comment>
<feature type="transmembrane region" description="Helical" evidence="1">
    <location>
        <begin position="16"/>
        <end position="33"/>
    </location>
</feature>
<evidence type="ECO:0000256" key="1">
    <source>
        <dbReference type="SAM" id="Phobius"/>
    </source>
</evidence>
<keyword evidence="1" id="KW-1133">Transmembrane helix</keyword>
<keyword evidence="1" id="KW-0472">Membrane</keyword>
<evidence type="ECO:0000313" key="3">
    <source>
        <dbReference type="Proteomes" id="UP001286456"/>
    </source>
</evidence>
<dbReference type="EMBL" id="JAUEPO010000007">
    <property type="protein sequence ID" value="KAK3317616.1"/>
    <property type="molecule type" value="Genomic_DNA"/>
</dbReference>
<reference evidence="2" key="1">
    <citation type="journal article" date="2023" name="Mol. Phylogenet. Evol.">
        <title>Genome-scale phylogeny and comparative genomics of the fungal order Sordariales.</title>
        <authorList>
            <person name="Hensen N."/>
            <person name="Bonometti L."/>
            <person name="Westerberg I."/>
            <person name="Brannstrom I.O."/>
            <person name="Guillou S."/>
            <person name="Cros-Aarteil S."/>
            <person name="Calhoun S."/>
            <person name="Haridas S."/>
            <person name="Kuo A."/>
            <person name="Mondo S."/>
            <person name="Pangilinan J."/>
            <person name="Riley R."/>
            <person name="LaButti K."/>
            <person name="Andreopoulos B."/>
            <person name="Lipzen A."/>
            <person name="Chen C."/>
            <person name="Yan M."/>
            <person name="Daum C."/>
            <person name="Ng V."/>
            <person name="Clum A."/>
            <person name="Steindorff A."/>
            <person name="Ohm R.A."/>
            <person name="Martin F."/>
            <person name="Silar P."/>
            <person name="Natvig D.O."/>
            <person name="Lalanne C."/>
            <person name="Gautier V."/>
            <person name="Ament-Velasquez S.L."/>
            <person name="Kruys A."/>
            <person name="Hutchinson M.I."/>
            <person name="Powell A.J."/>
            <person name="Barry K."/>
            <person name="Miller A.N."/>
            <person name="Grigoriev I.V."/>
            <person name="Debuchy R."/>
            <person name="Gladieux P."/>
            <person name="Hiltunen Thoren M."/>
            <person name="Johannesson H."/>
        </authorList>
    </citation>
    <scope>NUCLEOTIDE SEQUENCE</scope>
    <source>
        <strain evidence="2">SMH4131-1</strain>
    </source>
</reference>
<keyword evidence="3" id="KW-1185">Reference proteome</keyword>
<protein>
    <submittedName>
        <fullName evidence="2">Uncharacterized protein</fullName>
    </submittedName>
</protein>
<reference evidence="2" key="2">
    <citation type="submission" date="2023-06" db="EMBL/GenBank/DDBJ databases">
        <authorList>
            <consortium name="Lawrence Berkeley National Laboratory"/>
            <person name="Haridas S."/>
            <person name="Hensen N."/>
            <person name="Bonometti L."/>
            <person name="Westerberg I."/>
            <person name="Brannstrom I.O."/>
            <person name="Guillou S."/>
            <person name="Cros-Aarteil S."/>
            <person name="Calhoun S."/>
            <person name="Kuo A."/>
            <person name="Mondo S."/>
            <person name="Pangilinan J."/>
            <person name="Riley R."/>
            <person name="Labutti K."/>
            <person name="Andreopoulos B."/>
            <person name="Lipzen A."/>
            <person name="Chen C."/>
            <person name="Yanf M."/>
            <person name="Daum C."/>
            <person name="Ng V."/>
            <person name="Clum A."/>
            <person name="Steindorff A."/>
            <person name="Ohm R."/>
            <person name="Martin F."/>
            <person name="Silar P."/>
            <person name="Natvig D."/>
            <person name="Lalanne C."/>
            <person name="Gautier V."/>
            <person name="Ament-Velasquez S.L."/>
            <person name="Kruys A."/>
            <person name="Hutchinson M.I."/>
            <person name="Powell A.J."/>
            <person name="Barry K."/>
            <person name="Miller A.N."/>
            <person name="Grigoriev I.V."/>
            <person name="Debuchy R."/>
            <person name="Gladieux P."/>
            <person name="Thoren M.H."/>
            <person name="Johannesson H."/>
        </authorList>
    </citation>
    <scope>NUCLEOTIDE SEQUENCE</scope>
    <source>
        <strain evidence="2">SMH4131-1</strain>
    </source>
</reference>
<accession>A0AAE0I4U9</accession>
<proteinExistence type="predicted"/>
<keyword evidence="1" id="KW-0812">Transmembrane</keyword>
<organism evidence="2 3">
    <name type="scientific">Cercophora scortea</name>
    <dbReference type="NCBI Taxonomy" id="314031"/>
    <lineage>
        <taxon>Eukaryota</taxon>
        <taxon>Fungi</taxon>
        <taxon>Dikarya</taxon>
        <taxon>Ascomycota</taxon>
        <taxon>Pezizomycotina</taxon>
        <taxon>Sordariomycetes</taxon>
        <taxon>Sordariomycetidae</taxon>
        <taxon>Sordariales</taxon>
        <taxon>Lasiosphaeriaceae</taxon>
        <taxon>Cercophora</taxon>
    </lineage>
</organism>
<dbReference type="AlphaFoldDB" id="A0AAE0I4U9"/>
<name>A0AAE0I4U9_9PEZI</name>
<feature type="transmembrane region" description="Helical" evidence="1">
    <location>
        <begin position="40"/>
        <end position="62"/>
    </location>
</feature>
<sequence length="111" mass="12798">MAESHSERFDVHWSNRFVPVTGGLLGLLIHVCYSLERWRFFFPLTLLLLPKAVIGCVLLMFLTPCRFPSLRLNSSFPQAENLNYRTPSTLSVFVQNLGLIMRFLGNQRPRS</sequence>
<gene>
    <name evidence="2" type="ORF">B0T19DRAFT_295106</name>
</gene>